<evidence type="ECO:0000313" key="3">
    <source>
        <dbReference type="Proteomes" id="UP000479710"/>
    </source>
</evidence>
<proteinExistence type="predicted"/>
<accession>A0A6G1EQJ3</accession>
<protein>
    <recommendedName>
        <fullName evidence="4">DUF834 domain-containing protein</fullName>
    </recommendedName>
</protein>
<dbReference type="EMBL" id="SPHZ02000003">
    <property type="protein sequence ID" value="KAF0926891.1"/>
    <property type="molecule type" value="Genomic_DNA"/>
</dbReference>
<dbReference type="AlphaFoldDB" id="A0A6G1EQJ3"/>
<keyword evidence="3" id="KW-1185">Reference proteome</keyword>
<evidence type="ECO:0000256" key="1">
    <source>
        <dbReference type="SAM" id="MobiDB-lite"/>
    </source>
</evidence>
<organism evidence="2 3">
    <name type="scientific">Oryza meyeriana var. granulata</name>
    <dbReference type="NCBI Taxonomy" id="110450"/>
    <lineage>
        <taxon>Eukaryota</taxon>
        <taxon>Viridiplantae</taxon>
        <taxon>Streptophyta</taxon>
        <taxon>Embryophyta</taxon>
        <taxon>Tracheophyta</taxon>
        <taxon>Spermatophyta</taxon>
        <taxon>Magnoliopsida</taxon>
        <taxon>Liliopsida</taxon>
        <taxon>Poales</taxon>
        <taxon>Poaceae</taxon>
        <taxon>BOP clade</taxon>
        <taxon>Oryzoideae</taxon>
        <taxon>Oryzeae</taxon>
        <taxon>Oryzinae</taxon>
        <taxon>Oryza</taxon>
        <taxon>Oryza meyeriana</taxon>
    </lineage>
</organism>
<gene>
    <name evidence="2" type="ORF">E2562_027745</name>
</gene>
<sequence>MVGGGGETPAVAVSLGSRKGEGRRQASWVGGTASGGKAAWWMVVADGRRHSQPSRRTVAVGEKGARLRRDAGAVGCGEMRGKEDGEG</sequence>
<comment type="caution">
    <text evidence="2">The sequence shown here is derived from an EMBL/GenBank/DDBJ whole genome shotgun (WGS) entry which is preliminary data.</text>
</comment>
<dbReference type="Proteomes" id="UP000479710">
    <property type="component" value="Unassembled WGS sequence"/>
</dbReference>
<feature type="region of interest" description="Disordered" evidence="1">
    <location>
        <begin position="1"/>
        <end position="32"/>
    </location>
</feature>
<reference evidence="2 3" key="1">
    <citation type="submission" date="2019-11" db="EMBL/GenBank/DDBJ databases">
        <title>Whole genome sequence of Oryza granulata.</title>
        <authorList>
            <person name="Li W."/>
        </authorList>
    </citation>
    <scope>NUCLEOTIDE SEQUENCE [LARGE SCALE GENOMIC DNA]</scope>
    <source>
        <strain evidence="3">cv. Menghai</strain>
        <tissue evidence="2">Leaf</tissue>
    </source>
</reference>
<evidence type="ECO:0008006" key="4">
    <source>
        <dbReference type="Google" id="ProtNLM"/>
    </source>
</evidence>
<evidence type="ECO:0000313" key="2">
    <source>
        <dbReference type="EMBL" id="KAF0926891.1"/>
    </source>
</evidence>
<name>A0A6G1EQJ3_9ORYZ</name>